<dbReference type="InterPro" id="IPR036397">
    <property type="entry name" value="RNaseH_sf"/>
</dbReference>
<dbReference type="RefSeq" id="WP_129694523.1">
    <property type="nucleotide sequence ID" value="NZ_CP143577.1"/>
</dbReference>
<dbReference type="InterPro" id="IPR012337">
    <property type="entry name" value="RNaseH-like_sf"/>
</dbReference>
<evidence type="ECO:0000313" key="3">
    <source>
        <dbReference type="Proteomes" id="UP001162175"/>
    </source>
</evidence>
<dbReference type="EMBL" id="CP143577">
    <property type="protein sequence ID" value="WVN22183.1"/>
    <property type="molecule type" value="Genomic_DNA"/>
</dbReference>
<proteinExistence type="predicted"/>
<dbReference type="AlphaFoldDB" id="A0A449BGJ5"/>
<organism evidence="1 3">
    <name type="scientific">Mycoplasmopsis arginini</name>
    <name type="common">Mycoplasma arginini</name>
    <dbReference type="NCBI Taxonomy" id="2094"/>
    <lineage>
        <taxon>Bacteria</taxon>
        <taxon>Bacillati</taxon>
        <taxon>Mycoplasmatota</taxon>
        <taxon>Mycoplasmoidales</taxon>
        <taxon>Metamycoplasmataceae</taxon>
        <taxon>Mycoplasmopsis</taxon>
    </lineage>
</organism>
<dbReference type="GO" id="GO:0032196">
    <property type="term" value="P:transposition"/>
    <property type="evidence" value="ECO:0007669"/>
    <property type="project" value="TreeGrafter"/>
</dbReference>
<dbReference type="PANTHER" id="PTHR10948">
    <property type="entry name" value="TRANSPOSASE"/>
    <property type="match status" value="1"/>
</dbReference>
<dbReference type="GO" id="GO:0005829">
    <property type="term" value="C:cytosol"/>
    <property type="evidence" value="ECO:0007669"/>
    <property type="project" value="TreeGrafter"/>
</dbReference>
<dbReference type="Gene3D" id="3.30.420.10">
    <property type="entry name" value="Ribonuclease H-like superfamily/Ribonuclease H"/>
    <property type="match status" value="1"/>
</dbReference>
<dbReference type="SUPFAM" id="SSF53098">
    <property type="entry name" value="Ribonuclease H-like"/>
    <property type="match status" value="1"/>
</dbReference>
<dbReference type="GO" id="GO:0003676">
    <property type="term" value="F:nucleic acid binding"/>
    <property type="evidence" value="ECO:0007669"/>
    <property type="project" value="InterPro"/>
</dbReference>
<reference evidence="2" key="2">
    <citation type="submission" date="2024-01" db="EMBL/GenBank/DDBJ databases">
        <title>Complete genome sequence of Mycoplasma arginini type strain G 230.</title>
        <authorList>
            <person name="Spergser J."/>
        </authorList>
    </citation>
    <scope>NUCLEOTIDE SEQUENCE</scope>
    <source>
        <strain evidence="2">NCTC 10129</strain>
    </source>
</reference>
<dbReference type="NCBIfam" id="NF033563">
    <property type="entry name" value="transpos_IS30"/>
    <property type="match status" value="1"/>
</dbReference>
<dbReference type="InterPro" id="IPR053392">
    <property type="entry name" value="Transposase_IS30-like"/>
</dbReference>
<sequence length="225" mass="26582">MNSKIINNSKKVFCIKISKLIQNKYKFLQKRSVANLINDFKKYAKENNIEIVIPSLQAIYYLINSHKLIDFKIFPIKKTITGLKRKKRMAKRSRITFAKSIEERPEYINNRSEFGHYEIDTVILNKRSKYCYLTLLERKSRKLFIKVIQRNSDSMANGLKTIIKENKLKIKSITMDNGSENVKLNTIDKKIDIYVCHPYCSFEKGSIENCHKFIRQFISKGIKRK</sequence>
<protein>
    <submittedName>
        <fullName evidence="2">IS30 family transposase</fullName>
    </submittedName>
</protein>
<accession>A0A449BGJ5</accession>
<evidence type="ECO:0000313" key="2">
    <source>
        <dbReference type="EMBL" id="WVN22183.1"/>
    </source>
</evidence>
<dbReference type="InterPro" id="IPR051917">
    <property type="entry name" value="Transposase-Integrase"/>
</dbReference>
<dbReference type="PANTHER" id="PTHR10948:SF23">
    <property type="entry name" value="TRANSPOSASE INSI FOR INSERTION SEQUENCE ELEMENT IS30A-RELATED"/>
    <property type="match status" value="1"/>
</dbReference>
<evidence type="ECO:0000313" key="1">
    <source>
        <dbReference type="EMBL" id="MDI3349675.1"/>
    </source>
</evidence>
<reference evidence="1" key="1">
    <citation type="submission" date="2022-11" db="EMBL/GenBank/DDBJ databases">
        <title>Draft genome of Mycoplasma arginini isolated from fly.</title>
        <authorList>
            <person name="Severgnini M."/>
            <person name="Gioia G."/>
            <person name="Cremonesi P."/>
            <person name="Moroni P."/>
            <person name="Addis M.F."/>
            <person name="Castiglioni B."/>
        </authorList>
    </citation>
    <scope>NUCLEOTIDE SEQUENCE</scope>
    <source>
        <strain evidence="1">QMP CG1-1632</strain>
    </source>
</reference>
<dbReference type="GO" id="GO:0004803">
    <property type="term" value="F:transposase activity"/>
    <property type="evidence" value="ECO:0007669"/>
    <property type="project" value="TreeGrafter"/>
</dbReference>
<evidence type="ECO:0000313" key="4">
    <source>
        <dbReference type="Proteomes" id="UP001432074"/>
    </source>
</evidence>
<dbReference type="EMBL" id="JAPFAR010000086">
    <property type="protein sequence ID" value="MDI3349675.1"/>
    <property type="molecule type" value="Genomic_DNA"/>
</dbReference>
<gene>
    <name evidence="1" type="ORF">DCBHLPFO_00254</name>
    <name evidence="2" type="ORF">V2E25_01125</name>
</gene>
<keyword evidence="4" id="KW-1185">Reference proteome</keyword>
<dbReference type="Proteomes" id="UP001432074">
    <property type="component" value="Chromosome"/>
</dbReference>
<name>A0A449BGJ5_MYCAR</name>
<dbReference type="Proteomes" id="UP001162175">
    <property type="component" value="Unassembled WGS sequence"/>
</dbReference>